<evidence type="ECO:0000256" key="6">
    <source>
        <dbReference type="PROSITE-ProRule" id="PRU10010"/>
    </source>
</evidence>
<keyword evidence="4 5" id="KW-0560">Oxidoreductase</keyword>
<evidence type="ECO:0000256" key="5">
    <source>
        <dbReference type="HAMAP-Rule" id="MF_00150"/>
    </source>
</evidence>
<dbReference type="HAMAP" id="MF_00150">
    <property type="entry name" value="ArgC_type1"/>
    <property type="match status" value="1"/>
</dbReference>
<dbReference type="GO" id="GO:0005737">
    <property type="term" value="C:cytoplasm"/>
    <property type="evidence" value="ECO:0007669"/>
    <property type="project" value="UniProtKB-SubCell"/>
</dbReference>
<protein>
    <recommendedName>
        <fullName evidence="5">N-acetyl-gamma-glutamyl-phosphate reductase</fullName>
        <shortName evidence="5">AGPR</shortName>
        <ecNumber evidence="5">1.2.1.38</ecNumber>
    </recommendedName>
    <alternativeName>
        <fullName evidence="5">N-acetyl-glutamate semialdehyde dehydrogenase</fullName>
        <shortName evidence="5">NAGSA dehydrogenase</shortName>
    </alternativeName>
</protein>
<dbReference type="Gene3D" id="3.40.50.720">
    <property type="entry name" value="NAD(P)-binding Rossmann-like Domain"/>
    <property type="match status" value="1"/>
</dbReference>
<sequence>MRRLPVAVVGATGYSGEELVRLLSRHPEVELTALVSQQHAGKRFGEVLPYLPEDLACRKLEHLTPEEIASRAKVVFLALPPGVSSRWGSVLRGSGCVVLDLGPDFRLKDPGLYPRYYGWEHPFSELLEQALYALPELRRKLIPSFDLLALPGCYPTGVLLSLVPLVEKDLVVPGSVVILGLSGVSGAGRKLEARLLFGEMVGNSYAYGFPQHRHLAEMEEELQRWGSRATGALTFIPHLVPVHRGILLTIVFQLDRPIGREECLEIYRLRYGKEPFIRIRDETPESAPQLRSVVGSNRIELAPGVDPRSGRGWVLAALDNLGKGAAGQAVQVLNLRFGWEERTGLDPYPIAFA</sequence>
<feature type="domain" description="Semialdehyde dehydrogenase NAD-binding" evidence="7">
    <location>
        <begin position="5"/>
        <end position="145"/>
    </location>
</feature>
<dbReference type="GO" id="GO:0070401">
    <property type="term" value="F:NADP+ binding"/>
    <property type="evidence" value="ECO:0007669"/>
    <property type="project" value="InterPro"/>
</dbReference>
<dbReference type="CDD" id="cd17895">
    <property type="entry name" value="AGPR_1_N"/>
    <property type="match status" value="1"/>
</dbReference>
<dbReference type="SUPFAM" id="SSF55347">
    <property type="entry name" value="Glyceraldehyde-3-phosphate dehydrogenase-like, C-terminal domain"/>
    <property type="match status" value="1"/>
</dbReference>
<comment type="function">
    <text evidence="5">Catalyzes the NADPH-dependent reduction of N-acetyl-5-glutamyl phosphate to yield N-acetyl-L-glutamate 5-semialdehyde.</text>
</comment>
<evidence type="ECO:0000313" key="9">
    <source>
        <dbReference type="Proteomes" id="UP000663859"/>
    </source>
</evidence>
<dbReference type="NCBIfam" id="TIGR01850">
    <property type="entry name" value="argC"/>
    <property type="match status" value="1"/>
</dbReference>
<comment type="pathway">
    <text evidence="5">Amino-acid biosynthesis; L-arginine biosynthesis; N(2)-acetyl-L-ornithine from L-glutamate: step 3/4.</text>
</comment>
<evidence type="ECO:0000256" key="4">
    <source>
        <dbReference type="ARBA" id="ARBA00023002"/>
    </source>
</evidence>
<dbReference type="Pfam" id="PF22698">
    <property type="entry name" value="Semialdhyde_dhC_1"/>
    <property type="match status" value="1"/>
</dbReference>
<keyword evidence="2 5" id="KW-0028">Amino-acid biosynthesis</keyword>
<evidence type="ECO:0000313" key="8">
    <source>
        <dbReference type="EMBL" id="CAF0699123.1"/>
    </source>
</evidence>
<dbReference type="GO" id="GO:0003942">
    <property type="term" value="F:N-acetyl-gamma-glutamyl-phosphate reductase activity"/>
    <property type="evidence" value="ECO:0007669"/>
    <property type="project" value="UniProtKB-UniRule"/>
</dbReference>
<dbReference type="CDD" id="cd23934">
    <property type="entry name" value="AGPR_1_C"/>
    <property type="match status" value="1"/>
</dbReference>
<dbReference type="SUPFAM" id="SSF51735">
    <property type="entry name" value="NAD(P)-binding Rossmann-fold domains"/>
    <property type="match status" value="1"/>
</dbReference>
<reference evidence="8" key="1">
    <citation type="submission" date="2021-02" db="EMBL/GenBank/DDBJ databases">
        <authorList>
            <person name="Cremers G."/>
            <person name="Picone N."/>
        </authorList>
    </citation>
    <scope>NUCLEOTIDE SEQUENCE</scope>
    <source>
        <strain evidence="8">PQ17</strain>
    </source>
</reference>
<dbReference type="EMBL" id="CAJNOB010000023">
    <property type="protein sequence ID" value="CAF0699123.1"/>
    <property type="molecule type" value="Genomic_DNA"/>
</dbReference>
<dbReference type="InterPro" id="IPR000534">
    <property type="entry name" value="Semialdehyde_DH_NAD-bd"/>
</dbReference>
<feature type="active site" evidence="5 6">
    <location>
        <position position="153"/>
    </location>
</feature>
<dbReference type="InterPro" id="IPR050085">
    <property type="entry name" value="AGPR"/>
</dbReference>
<evidence type="ECO:0000256" key="1">
    <source>
        <dbReference type="ARBA" id="ARBA00022571"/>
    </source>
</evidence>
<keyword evidence="9" id="KW-1185">Reference proteome</keyword>
<gene>
    <name evidence="5 8" type="primary">argC</name>
    <name evidence="8" type="ORF">MPNT_30132</name>
</gene>
<dbReference type="InterPro" id="IPR058924">
    <property type="entry name" value="AGPR_dimerisation_dom"/>
</dbReference>
<dbReference type="RefSeq" id="WP_174582110.1">
    <property type="nucleotide sequence ID" value="NZ_CAJNOB010000023.1"/>
</dbReference>
<name>A0A8J2FQT2_9BACT</name>
<dbReference type="Gene3D" id="3.30.360.10">
    <property type="entry name" value="Dihydrodipicolinate Reductase, domain 2"/>
    <property type="match status" value="1"/>
</dbReference>
<keyword evidence="3 5" id="KW-0521">NADP</keyword>
<dbReference type="SMART" id="SM00859">
    <property type="entry name" value="Semialdhyde_dh"/>
    <property type="match status" value="1"/>
</dbReference>
<evidence type="ECO:0000256" key="2">
    <source>
        <dbReference type="ARBA" id="ARBA00022605"/>
    </source>
</evidence>
<comment type="catalytic activity">
    <reaction evidence="5">
        <text>N-acetyl-L-glutamate 5-semialdehyde + phosphate + NADP(+) = N-acetyl-L-glutamyl 5-phosphate + NADPH + H(+)</text>
        <dbReference type="Rhea" id="RHEA:21588"/>
        <dbReference type="ChEBI" id="CHEBI:15378"/>
        <dbReference type="ChEBI" id="CHEBI:29123"/>
        <dbReference type="ChEBI" id="CHEBI:43474"/>
        <dbReference type="ChEBI" id="CHEBI:57783"/>
        <dbReference type="ChEBI" id="CHEBI:57936"/>
        <dbReference type="ChEBI" id="CHEBI:58349"/>
        <dbReference type="EC" id="1.2.1.38"/>
    </reaction>
</comment>
<organism evidence="8 9">
    <name type="scientific">Candidatus Methylacidithermus pantelleriae</name>
    <dbReference type="NCBI Taxonomy" id="2744239"/>
    <lineage>
        <taxon>Bacteria</taxon>
        <taxon>Pseudomonadati</taxon>
        <taxon>Verrucomicrobiota</taxon>
        <taxon>Methylacidiphilae</taxon>
        <taxon>Methylacidiphilales</taxon>
        <taxon>Methylacidiphilaceae</taxon>
        <taxon>Candidatus Methylacidithermus</taxon>
    </lineage>
</organism>
<evidence type="ECO:0000256" key="3">
    <source>
        <dbReference type="ARBA" id="ARBA00022857"/>
    </source>
</evidence>
<evidence type="ECO:0000259" key="7">
    <source>
        <dbReference type="SMART" id="SM00859"/>
    </source>
</evidence>
<dbReference type="AlphaFoldDB" id="A0A8J2FQT2"/>
<proteinExistence type="inferred from homology"/>
<accession>A0A8J2FQT2</accession>
<keyword evidence="5" id="KW-0963">Cytoplasm</keyword>
<dbReference type="InterPro" id="IPR023013">
    <property type="entry name" value="AGPR_AS"/>
</dbReference>
<keyword evidence="1 5" id="KW-0055">Arginine biosynthesis</keyword>
<dbReference type="InterPro" id="IPR000706">
    <property type="entry name" value="AGPR_type-1"/>
</dbReference>
<dbReference type="Proteomes" id="UP000663859">
    <property type="component" value="Unassembled WGS sequence"/>
</dbReference>
<comment type="subcellular location">
    <subcellularLocation>
        <location evidence="5">Cytoplasm</location>
    </subcellularLocation>
</comment>
<dbReference type="InterPro" id="IPR036291">
    <property type="entry name" value="NAD(P)-bd_dom_sf"/>
</dbReference>
<dbReference type="PROSITE" id="PS01224">
    <property type="entry name" value="ARGC"/>
    <property type="match status" value="1"/>
</dbReference>
<dbReference type="UniPathway" id="UPA00068">
    <property type="reaction ID" value="UER00108"/>
</dbReference>
<dbReference type="PANTHER" id="PTHR32338">
    <property type="entry name" value="N-ACETYL-GAMMA-GLUTAMYL-PHOSPHATE REDUCTASE, CHLOROPLASTIC-RELATED-RELATED"/>
    <property type="match status" value="1"/>
</dbReference>
<comment type="similarity">
    <text evidence="5">Belongs to the NAGSA dehydrogenase family. Type 1 subfamily.</text>
</comment>
<dbReference type="GO" id="GO:0006526">
    <property type="term" value="P:L-arginine biosynthetic process"/>
    <property type="evidence" value="ECO:0007669"/>
    <property type="project" value="UniProtKB-UniRule"/>
</dbReference>
<dbReference type="PANTHER" id="PTHR32338:SF10">
    <property type="entry name" value="N-ACETYL-GAMMA-GLUTAMYL-PHOSPHATE REDUCTASE, CHLOROPLASTIC-RELATED"/>
    <property type="match status" value="1"/>
</dbReference>
<dbReference type="GO" id="GO:0051287">
    <property type="term" value="F:NAD binding"/>
    <property type="evidence" value="ECO:0007669"/>
    <property type="project" value="InterPro"/>
</dbReference>
<dbReference type="EC" id="1.2.1.38" evidence="5"/>
<comment type="caution">
    <text evidence="8">The sequence shown here is derived from an EMBL/GenBank/DDBJ whole genome shotgun (WGS) entry which is preliminary data.</text>
</comment>
<dbReference type="Pfam" id="PF01118">
    <property type="entry name" value="Semialdhyde_dh"/>
    <property type="match status" value="1"/>
</dbReference>